<feature type="compositionally biased region" description="Pro residues" evidence="2">
    <location>
        <begin position="99"/>
        <end position="108"/>
    </location>
</feature>
<dbReference type="Proteomes" id="UP001367676">
    <property type="component" value="Unassembled WGS sequence"/>
</dbReference>
<feature type="coiled-coil region" evidence="1">
    <location>
        <begin position="160"/>
        <end position="216"/>
    </location>
</feature>
<evidence type="ECO:0000256" key="2">
    <source>
        <dbReference type="SAM" id="MobiDB-lite"/>
    </source>
</evidence>
<feature type="region of interest" description="Disordered" evidence="2">
    <location>
        <begin position="319"/>
        <end position="383"/>
    </location>
</feature>
<keyword evidence="4" id="KW-1185">Reference proteome</keyword>
<comment type="caution">
    <text evidence="3">The sequence shown here is derived from an EMBL/GenBank/DDBJ whole genome shotgun (WGS) entry which is preliminary data.</text>
</comment>
<gene>
    <name evidence="3" type="ORF">V9T40_004653</name>
</gene>
<reference evidence="3 4" key="1">
    <citation type="submission" date="2024-03" db="EMBL/GenBank/DDBJ databases">
        <title>Adaptation during the transition from Ophiocordyceps entomopathogen to insect associate is accompanied by gene loss and intensified selection.</title>
        <authorList>
            <person name="Ward C.M."/>
            <person name="Onetto C.A."/>
            <person name="Borneman A.R."/>
        </authorList>
    </citation>
    <scope>NUCLEOTIDE SEQUENCE [LARGE SCALE GENOMIC DNA]</scope>
    <source>
        <strain evidence="3">AWRI1</strain>
        <tissue evidence="3">Single Adult Female</tissue>
    </source>
</reference>
<sequence length="462" mass="52606">MKIKANKKSECAIDDVDSPSSRRSSGASGRPRGAGASRKAGQKSSSGGGGGRRLSDAMLDKYLQCDEADGCGAQNQGGQPEPGSGGEPPSATDFGQQQQPPPPPPPPQDDAFDEERPARVQRPPSTAVEWPDEAARRAAEERARRKPAAKHIHPCVCDLSKRQRANIEQYLRQRQSAQQRFERRVHEIEEEIRLAEEAEQQRLRELEAEKEFYGDEYEMEGSKRKRKKRSARRASMVSLGVKQVINWRKPPKIEVRFTRTSNLRATSATYCKPPLPPLPKIGPVEVDFEQPEIPIRTTRTVELRLKFVKNHIEMAQQRRVKVKYPDRPPFPRQRNDDDQKEEEEEEEEEAAAAAANSKVKSIAQRTERPSSSHKRPTGNPHSAARRLFYPFSHHRRHHHHHHHHHHPSLFYSSSRRQFSVLTRRPIYAKGNKVKAISARTRNLPPQRRNSVPRKNMYTASAS</sequence>
<evidence type="ECO:0000313" key="4">
    <source>
        <dbReference type="Proteomes" id="UP001367676"/>
    </source>
</evidence>
<protein>
    <submittedName>
        <fullName evidence="3">Uncharacterized protein</fullName>
    </submittedName>
</protein>
<evidence type="ECO:0000256" key="1">
    <source>
        <dbReference type="SAM" id="Coils"/>
    </source>
</evidence>
<feature type="compositionally biased region" description="Basic and acidic residues" evidence="2">
    <location>
        <begin position="133"/>
        <end position="143"/>
    </location>
</feature>
<dbReference type="EMBL" id="JBBCAQ010000032">
    <property type="protein sequence ID" value="KAK7583690.1"/>
    <property type="molecule type" value="Genomic_DNA"/>
</dbReference>
<feature type="compositionally biased region" description="Acidic residues" evidence="2">
    <location>
        <begin position="338"/>
        <end position="350"/>
    </location>
</feature>
<feature type="compositionally biased region" description="Low complexity" evidence="2">
    <location>
        <begin position="76"/>
        <end position="90"/>
    </location>
</feature>
<proteinExistence type="predicted"/>
<feature type="region of interest" description="Disordered" evidence="2">
    <location>
        <begin position="1"/>
        <end position="152"/>
    </location>
</feature>
<feature type="region of interest" description="Disordered" evidence="2">
    <location>
        <begin position="432"/>
        <end position="462"/>
    </location>
</feature>
<name>A0AAN9TEW6_9HEMI</name>
<organism evidence="3 4">
    <name type="scientific">Parthenolecanium corni</name>
    <dbReference type="NCBI Taxonomy" id="536013"/>
    <lineage>
        <taxon>Eukaryota</taxon>
        <taxon>Metazoa</taxon>
        <taxon>Ecdysozoa</taxon>
        <taxon>Arthropoda</taxon>
        <taxon>Hexapoda</taxon>
        <taxon>Insecta</taxon>
        <taxon>Pterygota</taxon>
        <taxon>Neoptera</taxon>
        <taxon>Paraneoptera</taxon>
        <taxon>Hemiptera</taxon>
        <taxon>Sternorrhyncha</taxon>
        <taxon>Coccoidea</taxon>
        <taxon>Coccidae</taxon>
        <taxon>Parthenolecanium</taxon>
    </lineage>
</organism>
<accession>A0AAN9TEW6</accession>
<dbReference type="AlphaFoldDB" id="A0AAN9TEW6"/>
<keyword evidence="1" id="KW-0175">Coiled coil</keyword>
<evidence type="ECO:0000313" key="3">
    <source>
        <dbReference type="EMBL" id="KAK7583690.1"/>
    </source>
</evidence>
<feature type="compositionally biased region" description="Low complexity" evidence="2">
    <location>
        <begin position="18"/>
        <end position="45"/>
    </location>
</feature>